<dbReference type="InterPro" id="IPR011059">
    <property type="entry name" value="Metal-dep_hydrolase_composite"/>
</dbReference>
<gene>
    <name evidence="2" type="ORF">H9763_08495</name>
</gene>
<dbReference type="CDD" id="cd01300">
    <property type="entry name" value="YtcJ_like"/>
    <property type="match status" value="1"/>
</dbReference>
<dbReference type="Proteomes" id="UP000886883">
    <property type="component" value="Unassembled WGS sequence"/>
</dbReference>
<dbReference type="SUPFAM" id="SSF51338">
    <property type="entry name" value="Composite domain of metallo-dependent hydrolases"/>
    <property type="match status" value="1"/>
</dbReference>
<proteinExistence type="predicted"/>
<dbReference type="InterPro" id="IPR032466">
    <property type="entry name" value="Metal_Hydrolase"/>
</dbReference>
<dbReference type="Gene3D" id="3.20.20.140">
    <property type="entry name" value="Metal-dependent hydrolases"/>
    <property type="match status" value="1"/>
</dbReference>
<dbReference type="PANTHER" id="PTHR22642">
    <property type="entry name" value="IMIDAZOLONEPROPIONASE"/>
    <property type="match status" value="1"/>
</dbReference>
<dbReference type="AlphaFoldDB" id="A0A9D2SCZ9"/>
<name>A0A9D2SCZ9_9FIRM</name>
<dbReference type="Gene3D" id="2.30.40.10">
    <property type="entry name" value="Urease, subunit C, domain 1"/>
    <property type="match status" value="1"/>
</dbReference>
<evidence type="ECO:0000313" key="2">
    <source>
        <dbReference type="EMBL" id="HJB91490.1"/>
    </source>
</evidence>
<accession>A0A9D2SCZ9</accession>
<dbReference type="Pfam" id="PF07969">
    <property type="entry name" value="Amidohydro_3"/>
    <property type="match status" value="1"/>
</dbReference>
<dbReference type="InterPro" id="IPR033932">
    <property type="entry name" value="YtcJ-like"/>
</dbReference>
<dbReference type="SUPFAM" id="SSF51556">
    <property type="entry name" value="Metallo-dependent hydrolases"/>
    <property type="match status" value="1"/>
</dbReference>
<dbReference type="Gene3D" id="3.10.310.70">
    <property type="match status" value="1"/>
</dbReference>
<reference evidence="2" key="1">
    <citation type="journal article" date="2021" name="PeerJ">
        <title>Extensive microbial diversity within the chicken gut microbiome revealed by metagenomics and culture.</title>
        <authorList>
            <person name="Gilroy R."/>
            <person name="Ravi A."/>
            <person name="Getino M."/>
            <person name="Pursley I."/>
            <person name="Horton D.L."/>
            <person name="Alikhan N.F."/>
            <person name="Baker D."/>
            <person name="Gharbi K."/>
            <person name="Hall N."/>
            <person name="Watson M."/>
            <person name="Adriaenssens E.M."/>
            <person name="Foster-Nyarko E."/>
            <person name="Jarju S."/>
            <person name="Secka A."/>
            <person name="Antonio M."/>
            <person name="Oren A."/>
            <person name="Chaudhuri R.R."/>
            <person name="La Ragione R."/>
            <person name="Hildebrand F."/>
            <person name="Pallen M.J."/>
        </authorList>
    </citation>
    <scope>NUCLEOTIDE SEQUENCE</scope>
    <source>
        <strain evidence="2">USAMLcec3-2134</strain>
    </source>
</reference>
<evidence type="ECO:0000313" key="3">
    <source>
        <dbReference type="Proteomes" id="UP000886883"/>
    </source>
</evidence>
<protein>
    <submittedName>
        <fullName evidence="2">Amidohydrolase</fullName>
    </submittedName>
</protein>
<organism evidence="2 3">
    <name type="scientific">Candidatus Eisenbergiella merdigallinarum</name>
    <dbReference type="NCBI Taxonomy" id="2838552"/>
    <lineage>
        <taxon>Bacteria</taxon>
        <taxon>Bacillati</taxon>
        <taxon>Bacillota</taxon>
        <taxon>Clostridia</taxon>
        <taxon>Lachnospirales</taxon>
        <taxon>Lachnospiraceae</taxon>
        <taxon>Eisenbergiella</taxon>
    </lineage>
</organism>
<dbReference type="InterPro" id="IPR013108">
    <property type="entry name" value="Amidohydro_3"/>
</dbReference>
<dbReference type="EMBL" id="DWXE01000028">
    <property type="protein sequence ID" value="HJB91490.1"/>
    <property type="molecule type" value="Genomic_DNA"/>
</dbReference>
<evidence type="ECO:0000259" key="1">
    <source>
        <dbReference type="Pfam" id="PF07969"/>
    </source>
</evidence>
<dbReference type="GO" id="GO:0016810">
    <property type="term" value="F:hydrolase activity, acting on carbon-nitrogen (but not peptide) bonds"/>
    <property type="evidence" value="ECO:0007669"/>
    <property type="project" value="InterPro"/>
</dbReference>
<dbReference type="PANTHER" id="PTHR22642:SF2">
    <property type="entry name" value="PROTEIN LONG AFTER FAR-RED 3"/>
    <property type="match status" value="1"/>
</dbReference>
<feature type="domain" description="Amidohydrolase 3" evidence="1">
    <location>
        <begin position="66"/>
        <end position="542"/>
    </location>
</feature>
<sequence length="544" mass="59594">MSRTIYYNGTILTMNPAQPTAKTVTVQDGRIVSTSGAVSVSEIRGYDAPHGPSAQAQKEAPSRTRFVDLRGATLLPSFMDAHGHFSGYATSLLQVELDESADFDEIVSRIRSFLSRTRIPDGAWIMGKGYDHNLLSEGAHPDRAVLDQAVLDHPLVIQHKSGHMGVFNSAALRLLGITADTPCPSGGRIEIRDGEPTGYLEENAFLSFLQKVPMPSTEDLMASYARAQEAYASYGITTVQEGMLPLPLAPLCRTLMEQKLLWLDVVGYADAREADAVERALPGCHGVYRNHFKLGGMKIFLDGSPQGRTAWMRTPYEGSENDCGYGTLTDEEAERFVRLSVQKNVQLLAHCNGDAAAAQFLRVCQKVEDEGLPLKSLRPVLIHGQLLGTDQLPAVRQLGIIPSFFAAHVYHWGDIHVKNFGLRRASHISPAASALADGIPFTFHQDAPVIQPDMLETIWCSAVRLTKGGLKLDAQAIPAAEALKAVTINAAYQYFEENEKGSIEPGKRADFVILDRNPLETDPMELRQIKILQTIKDGETVFEG</sequence>
<reference evidence="2" key="2">
    <citation type="submission" date="2021-04" db="EMBL/GenBank/DDBJ databases">
        <authorList>
            <person name="Gilroy R."/>
        </authorList>
    </citation>
    <scope>NUCLEOTIDE SEQUENCE</scope>
    <source>
        <strain evidence="2">USAMLcec3-2134</strain>
    </source>
</reference>
<comment type="caution">
    <text evidence="2">The sequence shown here is derived from an EMBL/GenBank/DDBJ whole genome shotgun (WGS) entry which is preliminary data.</text>
</comment>